<dbReference type="Pfam" id="PF20695">
    <property type="entry name" value="UbiD_N"/>
    <property type="match status" value="1"/>
</dbReference>
<reference evidence="5" key="2">
    <citation type="submission" date="2014-09" db="EMBL/GenBank/DDBJ databases">
        <title>Criblamydia sequanensis harbors a mega-plasmid encoding arsenite resistance.</title>
        <authorList>
            <person name="Bertelli C."/>
            <person name="Goesmann A."/>
            <person name="Greub G."/>
        </authorList>
    </citation>
    <scope>NUCLEOTIDE SEQUENCE [LARGE SCALE GENOMIC DNA]</scope>
    <source>
        <strain evidence="5">CRIB-18</strain>
    </source>
</reference>
<comment type="similarity">
    <text evidence="1">Belongs to the UbiD family.</text>
</comment>
<dbReference type="InterPro" id="IPR002830">
    <property type="entry name" value="UbiD"/>
</dbReference>
<dbReference type="AlphaFoldDB" id="A0A090D3D0"/>
<evidence type="ECO:0000259" key="4">
    <source>
        <dbReference type="Pfam" id="PF20696"/>
    </source>
</evidence>
<feature type="domain" description="3-octaprenyl-4-hydroxybenzoate carboxy-lyase-like Rift-related" evidence="2">
    <location>
        <begin position="97"/>
        <end position="296"/>
    </location>
</feature>
<gene>
    <name evidence="5" type="primary">ubid3</name>
    <name evidence="5" type="ORF">CSEC_2362</name>
</gene>
<dbReference type="RefSeq" id="WP_041018724.1">
    <property type="nucleotide sequence ID" value="NZ_CCEJ010000014.1"/>
</dbReference>
<dbReference type="GO" id="GO:0016831">
    <property type="term" value="F:carboxy-lyase activity"/>
    <property type="evidence" value="ECO:0007669"/>
    <property type="project" value="InterPro"/>
</dbReference>
<dbReference type="EC" id="4.1.1.-" evidence="5"/>
<dbReference type="InterPro" id="IPR049383">
    <property type="entry name" value="UbiD-like_N"/>
</dbReference>
<sequence length="481" mass="52679">MAYKDFREFLEVLKEKGELIEINRKVALDLEVGKALRKSAAISGPALIFNQNGTKFPLVGGIYNSRSKALLAFQSNEEDLFKNVLDGLKKPIAPIKVSKGPAQENILTGEKIDLSALPIPKYSPADGGAYITPGIVVSQDPETGIPDLGNYRFQVMDKKTLSFLAQPNHRFGKHIAKARKMGLKTYSVALVLGVDPILAYTCQFQVSDTTNDYEVAGGLRREAVQLIPCTTSNVLVPAFAEFVLELEIDLTKNIFEGPLGEYTGYYTPGSLKPIANVKAITHRNDAFFQALLTGVPPTENHVLKQIPFEASFFNTMKEQFPTLKKLAFPLSGGVSFYLVMGLEPRFAGEARQAILAAMASNVRPKVVIVVNTDIDVHNSTEVEWAVSFRMQPEEDTIIVKDIPAGPLDPSILDSIPLDSRVASSIGIDATYPFGSIVDDGSNRDGSSNLKETKGVLYFKVAEVPGWQTYDFPELDKARRGS</sequence>
<evidence type="ECO:0000256" key="1">
    <source>
        <dbReference type="ARBA" id="ARBA00010021"/>
    </source>
</evidence>
<dbReference type="EMBL" id="CCEJ010000014">
    <property type="protein sequence ID" value="CDR35168.1"/>
    <property type="molecule type" value="Genomic_DNA"/>
</dbReference>
<proteinExistence type="inferred from homology"/>
<evidence type="ECO:0000259" key="2">
    <source>
        <dbReference type="Pfam" id="PF01977"/>
    </source>
</evidence>
<dbReference type="PANTHER" id="PTHR30108">
    <property type="entry name" value="3-OCTAPRENYL-4-HYDROXYBENZOATE CARBOXY-LYASE-RELATED"/>
    <property type="match status" value="1"/>
</dbReference>
<comment type="caution">
    <text evidence="5">The sequence shown here is derived from an EMBL/GenBank/DDBJ whole genome shotgun (WGS) entry which is preliminary data.</text>
</comment>
<dbReference type="OrthoDB" id="9809841at2"/>
<dbReference type="Pfam" id="PF01977">
    <property type="entry name" value="UbiD"/>
    <property type="match status" value="1"/>
</dbReference>
<feature type="domain" description="3-octaprenyl-4-hydroxybenzoate carboxy-lyase-like C-terminal" evidence="4">
    <location>
        <begin position="306"/>
        <end position="413"/>
    </location>
</feature>
<dbReference type="SUPFAM" id="SSF143968">
    <property type="entry name" value="UbiD C-terminal domain-like"/>
    <property type="match status" value="1"/>
</dbReference>
<dbReference type="NCBIfam" id="TIGR00148">
    <property type="entry name" value="UbiD family decarboxylase"/>
    <property type="match status" value="1"/>
</dbReference>
<protein>
    <submittedName>
        <fullName evidence="5">3-octaprenyl-4-hydroxybenzoate carboxy-lyase</fullName>
        <ecNumber evidence="5">4.1.1.-</ecNumber>
    </submittedName>
</protein>
<keyword evidence="6" id="KW-1185">Reference proteome</keyword>
<organism evidence="5 6">
    <name type="scientific">Candidatus Criblamydia sequanensis CRIB-18</name>
    <dbReference type="NCBI Taxonomy" id="1437425"/>
    <lineage>
        <taxon>Bacteria</taxon>
        <taxon>Pseudomonadati</taxon>
        <taxon>Chlamydiota</taxon>
        <taxon>Chlamydiia</taxon>
        <taxon>Parachlamydiales</taxon>
        <taxon>Candidatus Criblamydiaceae</taxon>
        <taxon>Candidatus Criblamydia</taxon>
    </lineage>
</organism>
<dbReference type="InterPro" id="IPR049381">
    <property type="entry name" value="UbiD-like_C"/>
</dbReference>
<dbReference type="Gene3D" id="3.40.1670.10">
    <property type="entry name" value="UbiD C-terminal domain-like"/>
    <property type="match status" value="1"/>
</dbReference>
<dbReference type="SUPFAM" id="SSF50475">
    <property type="entry name" value="FMN-binding split barrel"/>
    <property type="match status" value="1"/>
</dbReference>
<keyword evidence="5" id="KW-0456">Lyase</keyword>
<name>A0A090D3D0_9BACT</name>
<accession>A0A090D3D0</accession>
<dbReference type="Proteomes" id="UP000031552">
    <property type="component" value="Unassembled WGS sequence"/>
</dbReference>
<reference evidence="5" key="1">
    <citation type="submission" date="2013-12" db="EMBL/GenBank/DDBJ databases">
        <authorList>
            <person name="Linke B."/>
        </authorList>
    </citation>
    <scope>NUCLEOTIDE SEQUENCE [LARGE SCALE GENOMIC DNA]</scope>
    <source>
        <strain evidence="5">CRIB-18</strain>
    </source>
</reference>
<dbReference type="eggNOG" id="COG0043">
    <property type="taxonomic scope" value="Bacteria"/>
</dbReference>
<dbReference type="GO" id="GO:0005737">
    <property type="term" value="C:cytoplasm"/>
    <property type="evidence" value="ECO:0007669"/>
    <property type="project" value="TreeGrafter"/>
</dbReference>
<evidence type="ECO:0000313" key="6">
    <source>
        <dbReference type="Proteomes" id="UP000031552"/>
    </source>
</evidence>
<evidence type="ECO:0000259" key="3">
    <source>
        <dbReference type="Pfam" id="PF20695"/>
    </source>
</evidence>
<dbReference type="Pfam" id="PF20696">
    <property type="entry name" value="UbiD_C"/>
    <property type="match status" value="1"/>
</dbReference>
<dbReference type="PANTHER" id="PTHR30108:SF21">
    <property type="entry name" value="4-HYDROXYBENZOATE DECARBOXYLASE"/>
    <property type="match status" value="1"/>
</dbReference>
<dbReference type="InterPro" id="IPR048304">
    <property type="entry name" value="UbiD_Rift_dom"/>
</dbReference>
<evidence type="ECO:0000313" key="5">
    <source>
        <dbReference type="EMBL" id="CDR35168.1"/>
    </source>
</evidence>
<feature type="domain" description="3-octaprenyl-4-hydroxybenzoate carboxy-lyase-like N-terminal" evidence="3">
    <location>
        <begin position="10"/>
        <end position="85"/>
    </location>
</feature>
<dbReference type="STRING" id="1437425.CSEC_2362"/>